<evidence type="ECO:0000313" key="8">
    <source>
        <dbReference type="Proteomes" id="UP000218231"/>
    </source>
</evidence>
<evidence type="ECO:0000259" key="6">
    <source>
        <dbReference type="Pfam" id="PF03045"/>
    </source>
</evidence>
<dbReference type="InterPro" id="IPR029034">
    <property type="entry name" value="Cystine-knot_cytokine"/>
</dbReference>
<dbReference type="Proteomes" id="UP000218231">
    <property type="component" value="Unassembled WGS sequence"/>
</dbReference>
<evidence type="ECO:0000256" key="5">
    <source>
        <dbReference type="SAM" id="SignalP"/>
    </source>
</evidence>
<dbReference type="AlphaFoldDB" id="A0A2A2J1S6"/>
<dbReference type="EMBL" id="LIAE01010750">
    <property type="protein sequence ID" value="PAV55778.1"/>
    <property type="molecule type" value="Genomic_DNA"/>
</dbReference>
<proteinExistence type="predicted"/>
<keyword evidence="8" id="KW-1185">Reference proteome</keyword>
<reference evidence="7 8" key="1">
    <citation type="journal article" date="2017" name="Curr. Biol.">
        <title>Genome architecture and evolution of a unichromosomal asexual nematode.</title>
        <authorList>
            <person name="Fradin H."/>
            <person name="Zegar C."/>
            <person name="Gutwein M."/>
            <person name="Lucas J."/>
            <person name="Kovtun M."/>
            <person name="Corcoran D."/>
            <person name="Baugh L.R."/>
            <person name="Kiontke K."/>
            <person name="Gunsalus K."/>
            <person name="Fitch D.H."/>
            <person name="Piano F."/>
        </authorList>
    </citation>
    <scope>NUCLEOTIDE SEQUENCE [LARGE SCALE GENOMIC DNA]</scope>
    <source>
        <strain evidence="7">PF1309</strain>
    </source>
</reference>
<keyword evidence="4" id="KW-1015">Disulfide bond</keyword>
<protein>
    <recommendedName>
        <fullName evidence="6">DAN domain-containing protein</fullName>
    </recommendedName>
</protein>
<dbReference type="InterPro" id="IPR004133">
    <property type="entry name" value="DAN_dom"/>
</dbReference>
<evidence type="ECO:0000256" key="1">
    <source>
        <dbReference type="ARBA" id="ARBA00004613"/>
    </source>
</evidence>
<feature type="chain" id="PRO_5012855788" description="DAN domain-containing protein" evidence="5">
    <location>
        <begin position="39"/>
        <end position="114"/>
    </location>
</feature>
<evidence type="ECO:0000256" key="3">
    <source>
        <dbReference type="ARBA" id="ARBA00022729"/>
    </source>
</evidence>
<gene>
    <name evidence="7" type="ORF">WR25_13059</name>
</gene>
<name>A0A2A2J1S6_9BILA</name>
<keyword evidence="2" id="KW-0964">Secreted</keyword>
<evidence type="ECO:0000256" key="4">
    <source>
        <dbReference type="ARBA" id="ARBA00023157"/>
    </source>
</evidence>
<dbReference type="Pfam" id="PF03045">
    <property type="entry name" value="DAN"/>
    <property type="match status" value="1"/>
</dbReference>
<feature type="signal peptide" evidence="5">
    <location>
        <begin position="1"/>
        <end position="38"/>
    </location>
</feature>
<evidence type="ECO:0000313" key="7">
    <source>
        <dbReference type="EMBL" id="PAV55778.1"/>
    </source>
</evidence>
<keyword evidence="3 5" id="KW-0732">Signal</keyword>
<dbReference type="OrthoDB" id="5781608at2759"/>
<dbReference type="STRING" id="2018661.A0A2A2J1S6"/>
<feature type="domain" description="DAN" evidence="6">
    <location>
        <begin position="42"/>
        <end position="93"/>
    </location>
</feature>
<accession>A0A2A2J1S6</accession>
<comment type="subcellular location">
    <subcellularLocation>
        <location evidence="1">Secreted</location>
    </subcellularLocation>
</comment>
<organism evidence="7 8">
    <name type="scientific">Diploscapter pachys</name>
    <dbReference type="NCBI Taxonomy" id="2018661"/>
    <lineage>
        <taxon>Eukaryota</taxon>
        <taxon>Metazoa</taxon>
        <taxon>Ecdysozoa</taxon>
        <taxon>Nematoda</taxon>
        <taxon>Chromadorea</taxon>
        <taxon>Rhabditida</taxon>
        <taxon>Rhabditina</taxon>
        <taxon>Rhabditomorpha</taxon>
        <taxon>Rhabditoidea</taxon>
        <taxon>Rhabditidae</taxon>
        <taxon>Diploscapter</taxon>
    </lineage>
</organism>
<dbReference type="GO" id="GO:0005576">
    <property type="term" value="C:extracellular region"/>
    <property type="evidence" value="ECO:0007669"/>
    <property type="project" value="UniProtKB-SubCell"/>
</dbReference>
<evidence type="ECO:0000256" key="2">
    <source>
        <dbReference type="ARBA" id="ARBA00022525"/>
    </source>
</evidence>
<comment type="caution">
    <text evidence="7">The sequence shown here is derived from an EMBL/GenBank/DDBJ whole genome shotgun (WGS) entry which is preliminary data.</text>
</comment>
<dbReference type="Gene3D" id="2.10.90.10">
    <property type="entry name" value="Cystine-knot cytokines"/>
    <property type="match status" value="1"/>
</dbReference>
<sequence length="114" mass="12796">MRLKYALQRLSPGAIIPHLFRLMFLLVLLCCCFSTACAGLIKECRVVGAEELIDEEGCDLSIVRVNRCSGQCLSFSFPNPNTRKNTVHAKCCRMVDSEWVSNESLHAHKDGMFT</sequence>